<dbReference type="InterPro" id="IPR018228">
    <property type="entry name" value="DNase_TatD-rel_CS"/>
</dbReference>
<sequence length="356" mass="40068">MTHRVYRVGWLVVPLTAFNVLSFRPRPAFSAFGRRRSSVTTPSTPAKRSLSGRYKEKLRPLDGEAVTKFVDTHCHLDMVIPRLSRQSHEDARKAKARGDLPPRILNASYEEWRASLVGPEKGLEACVNIGCGKAALDVAASFLQYDGIYGAFGIHPLRADEWDSEVEQKLVRMMSMDKVVAWGECGLDYFDKMTRGQVKDERTRGLQREVFARQINLAVSLNKPLVVHTRFAEEDTLELLEKHLPDSHPVHVHCFTSSNTLAQSLLQRFSSLRLGFTGVVTFANAPEVRDVVQQVPLDRILLETDSPYMAPEPFRGRIAHPGHVSYVADAIAQVKGVSRSQVLETCRRNTRQMYGI</sequence>
<dbReference type="PROSITE" id="PS01137">
    <property type="entry name" value="TATD_1"/>
    <property type="match status" value="1"/>
</dbReference>
<dbReference type="PANTHER" id="PTHR46363:SF1">
    <property type="entry name" value="DEOXYRIBONUCLEASE TATDN2-RELATED"/>
    <property type="match status" value="1"/>
</dbReference>
<keyword evidence="3" id="KW-1185">Reference proteome</keyword>
<dbReference type="EMBL" id="CAXAMN010027805">
    <property type="protein sequence ID" value="CAK9113058.1"/>
    <property type="molecule type" value="Genomic_DNA"/>
</dbReference>
<dbReference type="PROSITE" id="PS01090">
    <property type="entry name" value="TATD_2"/>
    <property type="match status" value="1"/>
</dbReference>
<dbReference type="InterPro" id="IPR001130">
    <property type="entry name" value="TatD-like"/>
</dbReference>
<evidence type="ECO:0000256" key="1">
    <source>
        <dbReference type="ARBA" id="ARBA00022801"/>
    </source>
</evidence>
<gene>
    <name evidence="2" type="ORF">CCMP2556_LOCUS52356</name>
</gene>
<comment type="caution">
    <text evidence="2">The sequence shown here is derived from an EMBL/GenBank/DDBJ whole genome shotgun (WGS) entry which is preliminary data.</text>
</comment>
<proteinExistence type="predicted"/>
<evidence type="ECO:0000313" key="2">
    <source>
        <dbReference type="EMBL" id="CAK9113058.1"/>
    </source>
</evidence>
<organism evidence="2 3">
    <name type="scientific">Durusdinium trenchii</name>
    <dbReference type="NCBI Taxonomy" id="1381693"/>
    <lineage>
        <taxon>Eukaryota</taxon>
        <taxon>Sar</taxon>
        <taxon>Alveolata</taxon>
        <taxon>Dinophyceae</taxon>
        <taxon>Suessiales</taxon>
        <taxon>Symbiodiniaceae</taxon>
        <taxon>Durusdinium</taxon>
    </lineage>
</organism>
<dbReference type="InterPro" id="IPR032466">
    <property type="entry name" value="Metal_Hydrolase"/>
</dbReference>
<protein>
    <submittedName>
        <fullName evidence="2">Uncharacterized protein</fullName>
    </submittedName>
</protein>
<keyword evidence="1" id="KW-0378">Hydrolase</keyword>
<dbReference type="Gene3D" id="3.20.20.140">
    <property type="entry name" value="Metal-dependent hydrolases"/>
    <property type="match status" value="1"/>
</dbReference>
<dbReference type="Pfam" id="PF01026">
    <property type="entry name" value="TatD_DNase"/>
    <property type="match status" value="1"/>
</dbReference>
<evidence type="ECO:0000313" key="3">
    <source>
        <dbReference type="Proteomes" id="UP001642484"/>
    </source>
</evidence>
<dbReference type="SUPFAM" id="SSF51556">
    <property type="entry name" value="Metallo-dependent hydrolases"/>
    <property type="match status" value="1"/>
</dbReference>
<dbReference type="CDD" id="cd01310">
    <property type="entry name" value="TatD_DNAse"/>
    <property type="match status" value="1"/>
</dbReference>
<name>A0ABP0SLE4_9DINO</name>
<reference evidence="2 3" key="1">
    <citation type="submission" date="2024-02" db="EMBL/GenBank/DDBJ databases">
        <authorList>
            <person name="Chen Y."/>
            <person name="Shah S."/>
            <person name="Dougan E. K."/>
            <person name="Thang M."/>
            <person name="Chan C."/>
        </authorList>
    </citation>
    <scope>NUCLEOTIDE SEQUENCE [LARGE SCALE GENOMIC DNA]</scope>
</reference>
<dbReference type="Proteomes" id="UP001642484">
    <property type="component" value="Unassembled WGS sequence"/>
</dbReference>
<dbReference type="PROSITE" id="PS01091">
    <property type="entry name" value="TATD_3"/>
    <property type="match status" value="1"/>
</dbReference>
<accession>A0ABP0SLE4</accession>
<dbReference type="PANTHER" id="PTHR46363">
    <property type="entry name" value="DEOXYRIBONUCLEASE TATDN2-RELATED"/>
    <property type="match status" value="1"/>
</dbReference>